<gene>
    <name evidence="1" type="ORF">SYNTR_2033</name>
</gene>
<dbReference type="SUPFAM" id="SSF53163">
    <property type="entry name" value="HybD-like"/>
    <property type="match status" value="1"/>
</dbReference>
<dbReference type="Pfam" id="PF06866">
    <property type="entry name" value="DUF1256"/>
    <property type="match status" value="1"/>
</dbReference>
<protein>
    <submittedName>
        <fullName evidence="1">Spore protease GPR related protein</fullName>
    </submittedName>
</protein>
<dbReference type="InterPro" id="IPR009665">
    <property type="entry name" value="YyaC"/>
</dbReference>
<proteinExistence type="predicted"/>
<dbReference type="GO" id="GO:0006508">
    <property type="term" value="P:proteolysis"/>
    <property type="evidence" value="ECO:0007669"/>
    <property type="project" value="UniProtKB-KW"/>
</dbReference>
<name>A0A6I6DL91_9FIRM</name>
<evidence type="ECO:0000313" key="2">
    <source>
        <dbReference type="Proteomes" id="UP000426444"/>
    </source>
</evidence>
<keyword evidence="1" id="KW-0378">Hydrolase</keyword>
<organism evidence="1 2">
    <name type="scientific">Candidatus Syntrophocurvum alkaliphilum</name>
    <dbReference type="NCBI Taxonomy" id="2293317"/>
    <lineage>
        <taxon>Bacteria</taxon>
        <taxon>Bacillati</taxon>
        <taxon>Bacillota</taxon>
        <taxon>Clostridia</taxon>
        <taxon>Eubacteriales</taxon>
        <taxon>Syntrophomonadaceae</taxon>
        <taxon>Candidatus Syntrophocurvum</taxon>
    </lineage>
</organism>
<dbReference type="GO" id="GO:0008233">
    <property type="term" value="F:peptidase activity"/>
    <property type="evidence" value="ECO:0007669"/>
    <property type="project" value="UniProtKB-KW"/>
</dbReference>
<dbReference type="NCBIfam" id="TIGR02841">
    <property type="entry name" value="spore_YyaC"/>
    <property type="match status" value="1"/>
</dbReference>
<dbReference type="AlphaFoldDB" id="A0A6I6DL91"/>
<reference evidence="2" key="1">
    <citation type="journal article" date="2019" name="Microbiology">
        <title>Complete Genome Sequence of an Uncultured Bacterium of the Candidate Phylum Bipolaricaulota.</title>
        <authorList>
            <person name="Kadnikov V.V."/>
            <person name="Mardanov A.V."/>
            <person name="Beletsky A.V."/>
            <person name="Frank Y.A."/>
            <person name="Karnachuk O.V."/>
            <person name="Ravin N.V."/>
        </authorList>
    </citation>
    <scope>NUCLEOTIDE SEQUENCE [LARGE SCALE GENOMIC DNA]</scope>
</reference>
<dbReference type="OrthoDB" id="9815953at2"/>
<sequence length="194" mass="21551">MNILKSLASTDNKYSYHYDDPLCFYKVQNSICQMIDDLDKNYYREIVYVCIGTDRATGDCLGPLVGTRIETLLPKVSVFGTLEKPTHALNLNEVLDEVNSKHNQPLVIAIDASLGSKERIGYINIKKGSLKPGTALNKTLPEVGDCNISGVVNVGGFLEQMVLQNTRLHIVYKMANVISRGIFLAHNRIYSANN</sequence>
<dbReference type="RefSeq" id="WP_156204388.1">
    <property type="nucleotide sequence ID" value="NZ_CP046457.1"/>
</dbReference>
<dbReference type="InterPro" id="IPR023430">
    <property type="entry name" value="Pept_HybD-like_dom_sf"/>
</dbReference>
<keyword evidence="2" id="KW-1185">Reference proteome</keyword>
<keyword evidence="1" id="KW-0645">Protease</keyword>
<dbReference type="Proteomes" id="UP000426444">
    <property type="component" value="Chromosome"/>
</dbReference>
<accession>A0A6I6DL91</accession>
<dbReference type="EMBL" id="CP046457">
    <property type="protein sequence ID" value="QGU00627.1"/>
    <property type="molecule type" value="Genomic_DNA"/>
</dbReference>
<evidence type="ECO:0000313" key="1">
    <source>
        <dbReference type="EMBL" id="QGU00627.1"/>
    </source>
</evidence>
<dbReference type="KEGG" id="salq:SYNTR_2033"/>